<keyword evidence="3" id="KW-1185">Reference proteome</keyword>
<dbReference type="Gene3D" id="2.130.10.30">
    <property type="entry name" value="Regulator of chromosome condensation 1/beta-lactamase-inhibitor protein II"/>
    <property type="match status" value="2"/>
</dbReference>
<comment type="caution">
    <text evidence="2">The sequence shown here is derived from an EMBL/GenBank/DDBJ whole genome shotgun (WGS) entry which is preliminary data.</text>
</comment>
<dbReference type="PROSITE" id="PS00626">
    <property type="entry name" value="RCC1_2"/>
    <property type="match status" value="1"/>
</dbReference>
<organism evidence="2 3">
    <name type="scientific">Goodea atripinnis</name>
    <dbReference type="NCBI Taxonomy" id="208336"/>
    <lineage>
        <taxon>Eukaryota</taxon>
        <taxon>Metazoa</taxon>
        <taxon>Chordata</taxon>
        <taxon>Craniata</taxon>
        <taxon>Vertebrata</taxon>
        <taxon>Euteleostomi</taxon>
        <taxon>Actinopterygii</taxon>
        <taxon>Neopterygii</taxon>
        <taxon>Teleostei</taxon>
        <taxon>Neoteleostei</taxon>
        <taxon>Acanthomorphata</taxon>
        <taxon>Ovalentaria</taxon>
        <taxon>Atherinomorphae</taxon>
        <taxon>Cyprinodontiformes</taxon>
        <taxon>Goodeidae</taxon>
        <taxon>Goodea</taxon>
    </lineage>
</organism>
<sequence>QLGHGDTKRLEAPKLIEGLADQVIVSAACGRNHTMALTGRRISYNGQPLVKVACGAEFSMVVDCKGNLYSFGCPEYGQLGKNHHIYQPLHLYV</sequence>
<dbReference type="InterPro" id="IPR028641">
    <property type="entry name" value="RCC2"/>
</dbReference>
<dbReference type="PANTHER" id="PTHR46207:SF1">
    <property type="entry name" value="PROTEIN RCC2"/>
    <property type="match status" value="1"/>
</dbReference>
<dbReference type="EMBL" id="JAHRIO010041085">
    <property type="protein sequence ID" value="MEQ2171882.1"/>
    <property type="molecule type" value="Genomic_DNA"/>
</dbReference>
<feature type="non-terminal residue" evidence="2">
    <location>
        <position position="1"/>
    </location>
</feature>
<dbReference type="Proteomes" id="UP001476798">
    <property type="component" value="Unassembled WGS sequence"/>
</dbReference>
<protein>
    <submittedName>
        <fullName evidence="2">Protein rcc2</fullName>
    </submittedName>
</protein>
<dbReference type="InterPro" id="IPR000408">
    <property type="entry name" value="Reg_chr_condens"/>
</dbReference>
<proteinExistence type="predicted"/>
<dbReference type="InterPro" id="IPR009091">
    <property type="entry name" value="RCC1/BLIP-II"/>
</dbReference>
<evidence type="ECO:0000313" key="2">
    <source>
        <dbReference type="EMBL" id="MEQ2171882.1"/>
    </source>
</evidence>
<name>A0ABV0NNW9_9TELE</name>
<feature type="repeat" description="RCC1" evidence="1">
    <location>
        <begin position="1"/>
        <end position="40"/>
    </location>
</feature>
<dbReference type="PROSITE" id="PS50012">
    <property type="entry name" value="RCC1_3"/>
    <property type="match status" value="1"/>
</dbReference>
<gene>
    <name evidence="2" type="primary">RCC2_1</name>
    <name evidence="2" type="ORF">GOODEAATRI_015143</name>
</gene>
<dbReference type="Pfam" id="PF00415">
    <property type="entry name" value="RCC1"/>
    <property type="match status" value="1"/>
</dbReference>
<dbReference type="Pfam" id="PF13540">
    <property type="entry name" value="RCC1_2"/>
    <property type="match status" value="1"/>
</dbReference>
<dbReference type="SUPFAM" id="SSF50985">
    <property type="entry name" value="RCC1/BLIP-II"/>
    <property type="match status" value="1"/>
</dbReference>
<dbReference type="PANTHER" id="PTHR46207">
    <property type="entry name" value="PROTEIN RCC2"/>
    <property type="match status" value="1"/>
</dbReference>
<reference evidence="2 3" key="1">
    <citation type="submission" date="2021-06" db="EMBL/GenBank/DDBJ databases">
        <authorList>
            <person name="Palmer J.M."/>
        </authorList>
    </citation>
    <scope>NUCLEOTIDE SEQUENCE [LARGE SCALE GENOMIC DNA]</scope>
    <source>
        <strain evidence="2 3">GA_2019</strain>
        <tissue evidence="2">Muscle</tissue>
    </source>
</reference>
<evidence type="ECO:0000313" key="3">
    <source>
        <dbReference type="Proteomes" id="UP001476798"/>
    </source>
</evidence>
<accession>A0ABV0NNW9</accession>
<evidence type="ECO:0000256" key="1">
    <source>
        <dbReference type="PROSITE-ProRule" id="PRU00235"/>
    </source>
</evidence>